<evidence type="ECO:0000256" key="7">
    <source>
        <dbReference type="ARBA" id="ARBA00022989"/>
    </source>
</evidence>
<feature type="transmembrane region" description="Helical" evidence="12">
    <location>
        <begin position="52"/>
        <end position="72"/>
    </location>
</feature>
<dbReference type="PANTHER" id="PTHR11157:SF134">
    <property type="entry name" value="ELONGATION OF FATTY ACIDS PROTEIN 1-RELATED"/>
    <property type="match status" value="1"/>
</dbReference>
<keyword evidence="5 12" id="KW-0812">Transmembrane</keyword>
<evidence type="ECO:0000256" key="8">
    <source>
        <dbReference type="ARBA" id="ARBA00023098"/>
    </source>
</evidence>
<organism evidence="13 14">
    <name type="scientific">Cyanidium caldarium</name>
    <name type="common">Red alga</name>
    <dbReference type="NCBI Taxonomy" id="2771"/>
    <lineage>
        <taxon>Eukaryota</taxon>
        <taxon>Rhodophyta</taxon>
        <taxon>Bangiophyceae</taxon>
        <taxon>Cyanidiales</taxon>
        <taxon>Cyanidiaceae</taxon>
        <taxon>Cyanidium</taxon>
    </lineage>
</organism>
<keyword evidence="14" id="KW-1185">Reference proteome</keyword>
<dbReference type="GO" id="GO:0030148">
    <property type="term" value="P:sphingolipid biosynthetic process"/>
    <property type="evidence" value="ECO:0007669"/>
    <property type="project" value="TreeGrafter"/>
</dbReference>
<dbReference type="Pfam" id="PF01151">
    <property type="entry name" value="ELO"/>
    <property type="match status" value="1"/>
</dbReference>
<feature type="transmembrane region" description="Helical" evidence="12">
    <location>
        <begin position="93"/>
        <end position="115"/>
    </location>
</feature>
<comment type="catalytic activity">
    <reaction evidence="12">
        <text>an acyl-CoA + malonyl-CoA + H(+) = a 3-oxoacyl-CoA + CO2 + CoA</text>
        <dbReference type="Rhea" id="RHEA:50252"/>
        <dbReference type="ChEBI" id="CHEBI:15378"/>
        <dbReference type="ChEBI" id="CHEBI:16526"/>
        <dbReference type="ChEBI" id="CHEBI:57287"/>
        <dbReference type="ChEBI" id="CHEBI:57384"/>
        <dbReference type="ChEBI" id="CHEBI:58342"/>
        <dbReference type="ChEBI" id="CHEBI:90726"/>
    </reaction>
    <physiologicalReaction direction="left-to-right" evidence="12">
        <dbReference type="Rhea" id="RHEA:50253"/>
    </physiologicalReaction>
</comment>
<keyword evidence="8 12" id="KW-0443">Lipid metabolism</keyword>
<dbReference type="GO" id="GO:0042761">
    <property type="term" value="P:very long-chain fatty acid biosynthetic process"/>
    <property type="evidence" value="ECO:0007669"/>
    <property type="project" value="TreeGrafter"/>
</dbReference>
<evidence type="ECO:0000256" key="11">
    <source>
        <dbReference type="ARBA" id="ARBA00047375"/>
    </source>
</evidence>
<evidence type="ECO:0000256" key="2">
    <source>
        <dbReference type="ARBA" id="ARBA00007263"/>
    </source>
</evidence>
<evidence type="ECO:0000313" key="13">
    <source>
        <dbReference type="EMBL" id="KAK4536168.1"/>
    </source>
</evidence>
<dbReference type="EC" id="2.3.1.-" evidence="12"/>
<evidence type="ECO:0000313" key="14">
    <source>
        <dbReference type="Proteomes" id="UP001301350"/>
    </source>
</evidence>
<evidence type="ECO:0000256" key="10">
    <source>
        <dbReference type="ARBA" id="ARBA00023160"/>
    </source>
</evidence>
<dbReference type="GO" id="GO:0009922">
    <property type="term" value="F:fatty acid elongase activity"/>
    <property type="evidence" value="ECO:0007669"/>
    <property type="project" value="UniProtKB-EC"/>
</dbReference>
<evidence type="ECO:0000256" key="12">
    <source>
        <dbReference type="RuleBase" id="RU361115"/>
    </source>
</evidence>
<comment type="catalytic activity">
    <reaction evidence="11">
        <text>a very-long-chain acyl-CoA + malonyl-CoA + H(+) = a very-long-chain 3-oxoacyl-CoA + CO2 + CoA</text>
        <dbReference type="Rhea" id="RHEA:32727"/>
        <dbReference type="ChEBI" id="CHEBI:15378"/>
        <dbReference type="ChEBI" id="CHEBI:16526"/>
        <dbReference type="ChEBI" id="CHEBI:57287"/>
        <dbReference type="ChEBI" id="CHEBI:57384"/>
        <dbReference type="ChEBI" id="CHEBI:90725"/>
        <dbReference type="ChEBI" id="CHEBI:90736"/>
        <dbReference type="EC" id="2.3.1.199"/>
    </reaction>
</comment>
<keyword evidence="9 12" id="KW-0472">Membrane</keyword>
<feature type="transmembrane region" description="Helical" evidence="12">
    <location>
        <begin position="194"/>
        <end position="215"/>
    </location>
</feature>
<evidence type="ECO:0000256" key="6">
    <source>
        <dbReference type="ARBA" id="ARBA00022832"/>
    </source>
</evidence>
<evidence type="ECO:0000256" key="1">
    <source>
        <dbReference type="ARBA" id="ARBA00004141"/>
    </source>
</evidence>
<gene>
    <name evidence="13" type="ORF">CDCA_CDCA07G2193</name>
</gene>
<dbReference type="EMBL" id="JANCYW010000007">
    <property type="protein sequence ID" value="KAK4536168.1"/>
    <property type="molecule type" value="Genomic_DNA"/>
</dbReference>
<accession>A0AAV9IVR2</accession>
<dbReference type="GO" id="GO:0034626">
    <property type="term" value="P:fatty acid elongation, polyunsaturated fatty acid"/>
    <property type="evidence" value="ECO:0007669"/>
    <property type="project" value="TreeGrafter"/>
</dbReference>
<name>A0AAV9IVR2_CYACA</name>
<feature type="transmembrane region" description="Helical" evidence="12">
    <location>
        <begin position="260"/>
        <end position="281"/>
    </location>
</feature>
<dbReference type="AlphaFoldDB" id="A0AAV9IVR2"/>
<keyword evidence="6 12" id="KW-0276">Fatty acid metabolism</keyword>
<keyword evidence="3 12" id="KW-0444">Lipid biosynthesis</keyword>
<keyword evidence="7 12" id="KW-1133">Transmembrane helix</keyword>
<dbReference type="InterPro" id="IPR002076">
    <property type="entry name" value="ELO_fam"/>
</dbReference>
<evidence type="ECO:0000256" key="5">
    <source>
        <dbReference type="ARBA" id="ARBA00022692"/>
    </source>
</evidence>
<keyword evidence="4 12" id="KW-0808">Transferase</keyword>
<protein>
    <recommendedName>
        <fullName evidence="12">Elongation of fatty acids protein</fullName>
        <ecNumber evidence="12">2.3.1.-</ecNumber>
    </recommendedName>
</protein>
<dbReference type="Proteomes" id="UP001301350">
    <property type="component" value="Unassembled WGS sequence"/>
</dbReference>
<evidence type="ECO:0000256" key="3">
    <source>
        <dbReference type="ARBA" id="ARBA00022516"/>
    </source>
</evidence>
<comment type="similarity">
    <text evidence="2 12">Belongs to the ELO family.</text>
</comment>
<dbReference type="GO" id="GO:0019367">
    <property type="term" value="P:fatty acid elongation, saturated fatty acid"/>
    <property type="evidence" value="ECO:0007669"/>
    <property type="project" value="TreeGrafter"/>
</dbReference>
<dbReference type="PANTHER" id="PTHR11157">
    <property type="entry name" value="FATTY ACID ACYL TRANSFERASE-RELATED"/>
    <property type="match status" value="1"/>
</dbReference>
<comment type="caution">
    <text evidence="13">The sequence shown here is derived from an EMBL/GenBank/DDBJ whole genome shotgun (WGS) entry which is preliminary data.</text>
</comment>
<feature type="transmembrane region" description="Helical" evidence="12">
    <location>
        <begin position="227"/>
        <end position="248"/>
    </location>
</feature>
<proteinExistence type="inferred from homology"/>
<reference evidence="13 14" key="1">
    <citation type="submission" date="2022-07" db="EMBL/GenBank/DDBJ databases">
        <title>Genome-wide signatures of adaptation to extreme environments.</title>
        <authorList>
            <person name="Cho C.H."/>
            <person name="Yoon H.S."/>
        </authorList>
    </citation>
    <scope>NUCLEOTIDE SEQUENCE [LARGE SCALE GENOMIC DNA]</scope>
    <source>
        <strain evidence="13 14">DBV 063 E5</strain>
    </source>
</reference>
<dbReference type="GO" id="GO:0034625">
    <property type="term" value="P:fatty acid elongation, monounsaturated fatty acid"/>
    <property type="evidence" value="ECO:0007669"/>
    <property type="project" value="TreeGrafter"/>
</dbReference>
<sequence>MTSAAVKHIGQAFGSECRLAWALLVQGPQRMPVPWRWHRWSALGARGASHGFAAPGWMLVFWAVYLAGIVGLRGVSRVLSFQRSRSLGRWVSVVHNLVLAGWSAIMFVGIVSALLQTAASRADGVAATFCSRDFGSFAPSVYYWLYMFYLSKPYELLDTLLLTARGKPLTALHVWHHLSVVAEAWCWLQYGLTFAAYGMLFNTAVHMLMYSYFAYASLGWRFPLKRYITQFQIVQFVASFVLTVPYLLLYAQRRHGCLGMPALLVSTFCNASYLALFVQFYKRTYGPPPARKVL</sequence>
<evidence type="ECO:0000256" key="9">
    <source>
        <dbReference type="ARBA" id="ARBA00023136"/>
    </source>
</evidence>
<evidence type="ECO:0000256" key="4">
    <source>
        <dbReference type="ARBA" id="ARBA00022679"/>
    </source>
</evidence>
<comment type="subcellular location">
    <subcellularLocation>
        <location evidence="1">Membrane</location>
        <topology evidence="1">Multi-pass membrane protein</topology>
    </subcellularLocation>
</comment>
<keyword evidence="10 12" id="KW-0275">Fatty acid biosynthesis</keyword>
<dbReference type="GO" id="GO:0005789">
    <property type="term" value="C:endoplasmic reticulum membrane"/>
    <property type="evidence" value="ECO:0007669"/>
    <property type="project" value="TreeGrafter"/>
</dbReference>